<dbReference type="RefSeq" id="WP_208500834.1">
    <property type="nucleotide sequence ID" value="NZ_JAGFOA010000002.1"/>
</dbReference>
<keyword evidence="3" id="KW-1185">Reference proteome</keyword>
<dbReference type="AlphaFoldDB" id="A0A939TM28"/>
<reference evidence="2" key="1">
    <citation type="submission" date="2021-03" db="EMBL/GenBank/DDBJ databases">
        <title>Microbacterium sp. nov., a novel actinobacterium isolated from cow dung.</title>
        <authorList>
            <person name="Zhang L."/>
        </authorList>
    </citation>
    <scope>NUCLEOTIDE SEQUENCE</scope>
    <source>
        <strain evidence="2">NEAU-LLB</strain>
    </source>
</reference>
<name>A0A939TM28_9MICO</name>
<sequence>MEVTEGFVIQVDPESLRLAAGRADLVADDLAAAAAEAFAAAAEASWHLQTRGLGARITELHDGVLGTAGRLRYCADVYEAAEASWTLDTYGRGSALGAAAESALDLLSARYEGSDLDPLADARRLLAERRAHAVDGVAENLAALPDVRWVLPLLGSPPATTAAAALPSASVAATAAYRAFVARGRGTVPRGRELGDDPNGQRISVTVEKPRSSGEGAPVGMAGAARRIPQGPDDLVRVETYRFPDGHAEHAVYVQGTREMTQDGDWGVLPLPEAGKDASDMESNADTYLGDQKSEAYRGVERVIARALEQVDADPQDALHLFGHSQGGMIVERLASEGDLNVETVVSFASPQQAHLDDSVLHVNLAYTDDPVAGLVGEGVPGAAGAPGSAVITDTFDPGADPFAPLEPHRLEHYVALAAEADASDDRRLDAIDGVFDHLAEAQSVEVATGNVTRVSRDGAPVSGSSSPGDAG</sequence>
<evidence type="ECO:0000256" key="1">
    <source>
        <dbReference type="SAM" id="MobiDB-lite"/>
    </source>
</evidence>
<proteinExistence type="predicted"/>
<evidence type="ECO:0000313" key="3">
    <source>
        <dbReference type="Proteomes" id="UP000680132"/>
    </source>
</evidence>
<accession>A0A939TM28</accession>
<dbReference type="EMBL" id="JAGFOA010000002">
    <property type="protein sequence ID" value="MBO3662758.1"/>
    <property type="molecule type" value="Genomic_DNA"/>
</dbReference>
<dbReference type="Proteomes" id="UP000680132">
    <property type="component" value="Unassembled WGS sequence"/>
</dbReference>
<feature type="region of interest" description="Disordered" evidence="1">
    <location>
        <begin position="209"/>
        <end position="228"/>
    </location>
</feature>
<dbReference type="SUPFAM" id="SSF53474">
    <property type="entry name" value="alpha/beta-Hydrolases"/>
    <property type="match status" value="1"/>
</dbReference>
<dbReference type="Gene3D" id="3.40.50.1820">
    <property type="entry name" value="alpha/beta hydrolase"/>
    <property type="match status" value="1"/>
</dbReference>
<protein>
    <recommendedName>
        <fullName evidence="4">Alpha/beta hydrolase</fullName>
    </recommendedName>
</protein>
<comment type="caution">
    <text evidence="2">The sequence shown here is derived from an EMBL/GenBank/DDBJ whole genome shotgun (WGS) entry which is preliminary data.</text>
</comment>
<evidence type="ECO:0000313" key="2">
    <source>
        <dbReference type="EMBL" id="MBO3662758.1"/>
    </source>
</evidence>
<gene>
    <name evidence="2" type="ORF">J5V96_04435</name>
</gene>
<dbReference type="InterPro" id="IPR029058">
    <property type="entry name" value="AB_hydrolase_fold"/>
</dbReference>
<evidence type="ECO:0008006" key="4">
    <source>
        <dbReference type="Google" id="ProtNLM"/>
    </source>
</evidence>
<organism evidence="2 3">
    <name type="scientific">Microbacterium stercoris</name>
    <dbReference type="NCBI Taxonomy" id="2820289"/>
    <lineage>
        <taxon>Bacteria</taxon>
        <taxon>Bacillati</taxon>
        <taxon>Actinomycetota</taxon>
        <taxon>Actinomycetes</taxon>
        <taxon>Micrococcales</taxon>
        <taxon>Microbacteriaceae</taxon>
        <taxon>Microbacterium</taxon>
    </lineage>
</organism>